<keyword evidence="7" id="KW-1185">Reference proteome</keyword>
<dbReference type="GO" id="GO:0031640">
    <property type="term" value="P:killing of cells of another organism"/>
    <property type="evidence" value="ECO:0007669"/>
    <property type="project" value="UniProtKB-KW"/>
</dbReference>
<name>S5XT66_PARAH</name>
<dbReference type="SUPFAM" id="SSF53955">
    <property type="entry name" value="Lysozyme-like"/>
    <property type="match status" value="1"/>
</dbReference>
<dbReference type="OrthoDB" id="7311517at2"/>
<evidence type="ECO:0000313" key="6">
    <source>
        <dbReference type="EMBL" id="AGT08352.1"/>
    </source>
</evidence>
<dbReference type="EMBL" id="CP006650">
    <property type="protein sequence ID" value="AGT08352.1"/>
    <property type="molecule type" value="Genomic_DNA"/>
</dbReference>
<keyword evidence="2 3" id="KW-0081">Bacteriolytic enzyme</keyword>
<comment type="similarity">
    <text evidence="3">Belongs to the glycosyl hydrolase 24 family.</text>
</comment>
<dbReference type="STRING" id="1367847.JCM7686_1250"/>
<dbReference type="PATRIC" id="fig|1367847.3.peg.1223"/>
<dbReference type="NCBIfam" id="TIGR02675">
    <property type="entry name" value="tape_meas_nterm"/>
    <property type="match status" value="1"/>
</dbReference>
<feature type="region of interest" description="Disordered" evidence="4">
    <location>
        <begin position="833"/>
        <end position="862"/>
    </location>
</feature>
<keyword evidence="3" id="KW-0378">Hydrolase</keyword>
<dbReference type="GO" id="GO:0016998">
    <property type="term" value="P:cell wall macromolecule catabolic process"/>
    <property type="evidence" value="ECO:0007669"/>
    <property type="project" value="InterPro"/>
</dbReference>
<evidence type="ECO:0000256" key="4">
    <source>
        <dbReference type="SAM" id="MobiDB-lite"/>
    </source>
</evidence>
<comment type="catalytic activity">
    <reaction evidence="3">
        <text>Hydrolysis of (1-&gt;4)-beta-linkages between N-acetylmuramic acid and N-acetyl-D-glucosamine residues in a peptidoglycan and between N-acetyl-D-glucosamine residues in chitodextrins.</text>
        <dbReference type="EC" id="3.2.1.17"/>
    </reaction>
</comment>
<gene>
    <name evidence="6" type="ORF">JCM7686_1250</name>
</gene>
<dbReference type="eggNOG" id="COG3941">
    <property type="taxonomic scope" value="Bacteria"/>
</dbReference>
<evidence type="ECO:0000256" key="1">
    <source>
        <dbReference type="ARBA" id="ARBA00022529"/>
    </source>
</evidence>
<evidence type="ECO:0000259" key="5">
    <source>
        <dbReference type="Pfam" id="PF20155"/>
    </source>
</evidence>
<dbReference type="RefSeq" id="WP_020949990.1">
    <property type="nucleotide sequence ID" value="NC_022041.1"/>
</dbReference>
<sequence>MAKDDSDLAIDIGVSMQKLNRQLAKVEADFVKAAKKQEASFKKTNERIAKDFDRLQQQANASLSKIRAPTGLSSLGGLGAGLAGALSARELVRMTSTWTDLSGRVGLAVGQMDQAPEVMKRISEMARRTYSSLELTAESYLANATTLRELGLSTSESLDFTEALNNALVVSGAKAQTAASVQDALSKAMALGALKGDQLNTVIASGGRVAELLAEELGVGVNQLRKIGTEGGITGAVIDKALRGNLEKLRTEADSMSATISDAFQLLQNAVLEYVGTTDKGLDASERLAAALIFVADNIDLVVAAGGVLAGRVLGPAMLALLTRTSAAFVATAAALRTTAATAGAAAAAMTGLKAAMSFLGGPIGLVLAGLTALPLVTTSAAERTAELRRVGEGAATALNAFAEASEKAKAEQSGLAGEVSRTTANLLMQSRAALQVSLKELRKQAGAQDGRLTGSSNWIFAGEIDGAVRVLEPAARAGAEFNSHLSDIRTGLQGIGSRKTDVAALVARMDQLAGVGDEVSGILAEVDARLKEGDSRALEEAKVELIRLAEAAGAFEAELAAVKKAKTAEEQRAAFDLLRKSMGEASQAGQVLRDTLMSSLRENLSDWANTEILISAVEEALKGNLQAAQAILANGNPFAKVEAGASSATTAVNALKEAMDALPKEIQTRVSGLENASEGLTASASLLRQFEGFSATPYWDVNAYRAGFGSDEITLADGSVHQITAGMRVSVEDANRDLLRRIGNFQDGIRRDIGAETFESFNPAQQAALTSVAYNYGSLPDRIVAAIRSGNNDSIVTAIASLQEHNGGVNRDRRLAEASIFANGVGVESAAQRQESDAAKAKAEAEREAKDAITERTKAEKEAKEARADLVKQATQQVNDAAFEVELIGKTASEQARLRAIYLLTNDAKARGIDLNERLAGSEKTYGDIIAEQAAKVGEYVAQQDRRTKAVENAAEREQFLVGVQDTLKDGLLDAIVAGNSFADVLGNVAKMLAKAALEAALFGSGPFSGGGSGLLGGLFGSIFGGGDKLVGALRGAGAPAVLPGRANGGPVTAGQMYMTGERGPEPFVPAVNGRILSVPQAQAALRGGQGGGSATFAPQIHIAGDASEKTVALIKAALAQEGAKFPSRWRAAQKEFSQRT</sequence>
<dbReference type="HOGENOM" id="CLU_277546_0_0_5"/>
<dbReference type="InterPro" id="IPR002196">
    <property type="entry name" value="Glyco_hydro_24"/>
</dbReference>
<dbReference type="Proteomes" id="UP000015480">
    <property type="component" value="Chromosome"/>
</dbReference>
<protein>
    <recommendedName>
        <fullName evidence="3">Lysozyme</fullName>
        <ecNumber evidence="3">3.2.1.17</ecNumber>
    </recommendedName>
</protein>
<dbReference type="GO" id="GO:0042742">
    <property type="term" value="P:defense response to bacterium"/>
    <property type="evidence" value="ECO:0007669"/>
    <property type="project" value="UniProtKB-KW"/>
</dbReference>
<dbReference type="GO" id="GO:0009253">
    <property type="term" value="P:peptidoglycan catabolic process"/>
    <property type="evidence" value="ECO:0007669"/>
    <property type="project" value="InterPro"/>
</dbReference>
<dbReference type="Pfam" id="PF00959">
    <property type="entry name" value="Phage_lysozyme"/>
    <property type="match status" value="1"/>
</dbReference>
<dbReference type="eggNOG" id="COG3772">
    <property type="taxonomic scope" value="Bacteria"/>
</dbReference>
<dbReference type="KEGG" id="pami:JCM7686_1250"/>
<dbReference type="InterPro" id="IPR023346">
    <property type="entry name" value="Lysozyme-like_dom_sf"/>
</dbReference>
<dbReference type="EC" id="3.2.1.17" evidence="3"/>
<evidence type="ECO:0000256" key="3">
    <source>
        <dbReference type="RuleBase" id="RU003788"/>
    </source>
</evidence>
<dbReference type="Pfam" id="PF20155">
    <property type="entry name" value="TMP_3"/>
    <property type="match status" value="1"/>
</dbReference>
<keyword evidence="3" id="KW-0326">Glycosidase</keyword>
<organism evidence="6 7">
    <name type="scientific">Paracoccus aminophilus JCM 7686</name>
    <dbReference type="NCBI Taxonomy" id="1367847"/>
    <lineage>
        <taxon>Bacteria</taxon>
        <taxon>Pseudomonadati</taxon>
        <taxon>Pseudomonadota</taxon>
        <taxon>Alphaproteobacteria</taxon>
        <taxon>Rhodobacterales</taxon>
        <taxon>Paracoccaceae</taxon>
        <taxon>Paracoccus</taxon>
    </lineage>
</organism>
<reference evidence="6 7" key="1">
    <citation type="journal article" date="2014" name="BMC Genomics">
        <title>Architecture and functions of a multipartite genome of the methylotrophic bacterium Paracoccus aminophilus JCM 7686, containing primary and secondary chromids.</title>
        <authorList>
            <person name="Dziewit L."/>
            <person name="Czarnecki J."/>
            <person name="Wibberg D."/>
            <person name="Radlinska M."/>
            <person name="Mrozek P."/>
            <person name="Szymczak M."/>
            <person name="Schluter A."/>
            <person name="Puhler A."/>
            <person name="Bartosik D."/>
        </authorList>
    </citation>
    <scope>NUCLEOTIDE SEQUENCE [LARGE SCALE GENOMIC DNA]</scope>
    <source>
        <strain evidence="6">JCM 7686</strain>
    </source>
</reference>
<dbReference type="GO" id="GO:0003796">
    <property type="term" value="F:lysozyme activity"/>
    <property type="evidence" value="ECO:0007669"/>
    <property type="project" value="UniProtKB-EC"/>
</dbReference>
<evidence type="ECO:0000313" key="7">
    <source>
        <dbReference type="Proteomes" id="UP000015480"/>
    </source>
</evidence>
<proteinExistence type="inferred from homology"/>
<feature type="compositionally biased region" description="Basic and acidic residues" evidence="4">
    <location>
        <begin position="835"/>
        <end position="862"/>
    </location>
</feature>
<dbReference type="InterPro" id="IPR023347">
    <property type="entry name" value="Lysozyme_dom_sf"/>
</dbReference>
<evidence type="ECO:0000256" key="2">
    <source>
        <dbReference type="ARBA" id="ARBA00022638"/>
    </source>
</evidence>
<feature type="domain" description="Tape measure protein N-terminal" evidence="5">
    <location>
        <begin position="89"/>
        <end position="280"/>
    </location>
</feature>
<dbReference type="InterPro" id="IPR013491">
    <property type="entry name" value="Tape_meas_N"/>
</dbReference>
<accession>S5XT66</accession>
<dbReference type="AlphaFoldDB" id="S5XT66"/>
<dbReference type="eggNOG" id="COG5281">
    <property type="taxonomic scope" value="Bacteria"/>
</dbReference>
<keyword evidence="1 3" id="KW-0929">Antimicrobial</keyword>
<dbReference type="Gene3D" id="1.10.530.40">
    <property type="match status" value="1"/>
</dbReference>